<reference evidence="4 5" key="1">
    <citation type="journal article" date="2020" name="Mol. Plant">
        <title>The Chromosome-Based Rubber Tree Genome Provides New Insights into Spurge Genome Evolution and Rubber Biosynthesis.</title>
        <authorList>
            <person name="Liu J."/>
            <person name="Shi C."/>
            <person name="Shi C.C."/>
            <person name="Li W."/>
            <person name="Zhang Q.J."/>
            <person name="Zhang Y."/>
            <person name="Li K."/>
            <person name="Lu H.F."/>
            <person name="Shi C."/>
            <person name="Zhu S.T."/>
            <person name="Xiao Z.Y."/>
            <person name="Nan H."/>
            <person name="Yue Y."/>
            <person name="Zhu X.G."/>
            <person name="Wu Y."/>
            <person name="Hong X.N."/>
            <person name="Fan G.Y."/>
            <person name="Tong Y."/>
            <person name="Zhang D."/>
            <person name="Mao C.L."/>
            <person name="Liu Y.L."/>
            <person name="Hao S.J."/>
            <person name="Liu W.Q."/>
            <person name="Lv M.Q."/>
            <person name="Zhang H.B."/>
            <person name="Liu Y."/>
            <person name="Hu-Tang G.R."/>
            <person name="Wang J.P."/>
            <person name="Wang J.H."/>
            <person name="Sun Y.H."/>
            <person name="Ni S.B."/>
            <person name="Chen W.B."/>
            <person name="Zhang X.C."/>
            <person name="Jiao Y.N."/>
            <person name="Eichler E.E."/>
            <person name="Li G.H."/>
            <person name="Liu X."/>
            <person name="Gao L.Z."/>
        </authorList>
    </citation>
    <scope>NUCLEOTIDE SEQUENCE [LARGE SCALE GENOMIC DNA]</scope>
    <source>
        <strain evidence="5">cv. GT1</strain>
        <tissue evidence="4">Leaf</tissue>
    </source>
</reference>
<dbReference type="Proteomes" id="UP000467840">
    <property type="component" value="Chromosome 15"/>
</dbReference>
<comment type="caution">
    <text evidence="4">The sequence shown here is derived from an EMBL/GenBank/DDBJ whole genome shotgun (WGS) entry which is preliminary data.</text>
</comment>
<dbReference type="PROSITE" id="PS00018">
    <property type="entry name" value="EF_HAND_1"/>
    <property type="match status" value="1"/>
</dbReference>
<feature type="region of interest" description="Disordered" evidence="2">
    <location>
        <begin position="58"/>
        <end position="86"/>
    </location>
</feature>
<feature type="compositionally biased region" description="Basic and acidic residues" evidence="2">
    <location>
        <begin position="65"/>
        <end position="75"/>
    </location>
</feature>
<dbReference type="SUPFAM" id="SSF52954">
    <property type="entry name" value="Class II aaRS ABD-related"/>
    <property type="match status" value="1"/>
</dbReference>
<dbReference type="AlphaFoldDB" id="A0A6A6MPH2"/>
<sequence>MAEYENDVELDTSDKKRDKRKKKNKEGEEKREILPSMIKNKEKRSVVHAKLKHLKKVEKRKKLKARDASEKRSLELGEEPPPRQIPRTIENTREFDETICKPDDDELFAGNDADEFSSVLRRELTPKILITTCRFNSTRGPLFISELLSVIPNAIYKKRGTYNLKDIVKYASNMEFTAIIDVHTNRREPDALLIICLPYGPTAHFKLSNLVLRKDIKNHGNPTNHKPELVLTNFTTRLGHRVGRLIQSLFPQDPNFRGRRVVTFHNQRDFIFFRHHRRKWTLAEGGFSSELHQRSFKFPFVEEVQAIMVNWVGSRTHDVLELQFIKEVFDEMVKRDCIMECVDFGFAQGSESTEVLALFKRMEEFWVGNQELVHMYQERLGDAGYITFQLARTNNRGDGLLTAVHKDYFSVLNYQELLFNDFGDRVAQLLHVQSAVPLMQNQNGLAQQEFLIVNTHLLFPHDSSLSIVRLNQVYKILRCVETYQRENKLSHMPIILCGDWNGSKHGHVYKFLRSQGFDSSYDIAHQYTDSDADAHKWVSHRNHRGNICGVDFIWLRNPIKSRKLLKASWAEAVFGIIKVQLLKASLNESDAFAYLRLTSLETKDLWILADIDGNGIVDYEEFKLTIWRSACLEQEEDCASTKETEPGVEEAIGFTVKDAALFPREAEKGMWPENYSLSDHARLTVVFSPERMLCSRKIL</sequence>
<keyword evidence="5" id="KW-1185">Reference proteome</keyword>
<dbReference type="InterPro" id="IPR011992">
    <property type="entry name" value="EF-hand-dom_pair"/>
</dbReference>
<dbReference type="Gene3D" id="3.60.10.10">
    <property type="entry name" value="Endonuclease/exonuclease/phosphatase"/>
    <property type="match status" value="1"/>
</dbReference>
<dbReference type="PANTHER" id="PTHR22734">
    <property type="entry name" value="U3 SMALL NUCLEOLAR RIBONUCLEOPROTEIN PROTEIN IMP4"/>
    <property type="match status" value="1"/>
</dbReference>
<proteinExistence type="predicted"/>
<dbReference type="GO" id="GO:0000460">
    <property type="term" value="P:maturation of 5.8S rRNA"/>
    <property type="evidence" value="ECO:0007669"/>
    <property type="project" value="TreeGrafter"/>
</dbReference>
<dbReference type="SUPFAM" id="SSF56219">
    <property type="entry name" value="DNase I-like"/>
    <property type="match status" value="1"/>
</dbReference>
<dbReference type="GO" id="GO:0042134">
    <property type="term" value="F:rRNA primary transcript binding"/>
    <property type="evidence" value="ECO:0007669"/>
    <property type="project" value="InterPro"/>
</dbReference>
<dbReference type="InterPro" id="IPR036691">
    <property type="entry name" value="Endo/exonu/phosph_ase_sf"/>
</dbReference>
<feature type="compositionally biased region" description="Acidic residues" evidence="2">
    <location>
        <begin position="1"/>
        <end position="11"/>
    </location>
</feature>
<dbReference type="EMBL" id="JAAGAX010000005">
    <property type="protein sequence ID" value="KAF2315124.1"/>
    <property type="molecule type" value="Genomic_DNA"/>
</dbReference>
<evidence type="ECO:0000256" key="1">
    <source>
        <dbReference type="ARBA" id="ARBA00022837"/>
    </source>
</evidence>
<evidence type="ECO:0000256" key="2">
    <source>
        <dbReference type="SAM" id="MobiDB-lite"/>
    </source>
</evidence>
<name>A0A6A6MPH2_HEVBR</name>
<dbReference type="GO" id="GO:0005730">
    <property type="term" value="C:nucleolus"/>
    <property type="evidence" value="ECO:0007669"/>
    <property type="project" value="TreeGrafter"/>
</dbReference>
<dbReference type="FunFam" id="3.40.50.10480:FF:000004">
    <property type="entry name" value="Ribosome production factor 1"/>
    <property type="match status" value="1"/>
</dbReference>
<feature type="compositionally biased region" description="Basic and acidic residues" evidence="2">
    <location>
        <begin position="25"/>
        <end position="44"/>
    </location>
</feature>
<protein>
    <recommendedName>
        <fullName evidence="3">Brix domain-containing protein</fullName>
    </recommendedName>
</protein>
<evidence type="ECO:0000259" key="3">
    <source>
        <dbReference type="PROSITE" id="PS50833"/>
    </source>
</evidence>
<dbReference type="PANTHER" id="PTHR22734:SF3">
    <property type="entry name" value="RIBOSOME PRODUCTION FACTOR 1"/>
    <property type="match status" value="1"/>
</dbReference>
<dbReference type="GO" id="GO:0000470">
    <property type="term" value="P:maturation of LSU-rRNA"/>
    <property type="evidence" value="ECO:0007669"/>
    <property type="project" value="TreeGrafter"/>
</dbReference>
<dbReference type="SUPFAM" id="SSF47473">
    <property type="entry name" value="EF-hand"/>
    <property type="match status" value="1"/>
</dbReference>
<dbReference type="SMART" id="SM00879">
    <property type="entry name" value="Brix"/>
    <property type="match status" value="1"/>
</dbReference>
<organism evidence="4 5">
    <name type="scientific">Hevea brasiliensis</name>
    <name type="common">Para rubber tree</name>
    <name type="synonym">Siphonia brasiliensis</name>
    <dbReference type="NCBI Taxonomy" id="3981"/>
    <lineage>
        <taxon>Eukaryota</taxon>
        <taxon>Viridiplantae</taxon>
        <taxon>Streptophyta</taxon>
        <taxon>Embryophyta</taxon>
        <taxon>Tracheophyta</taxon>
        <taxon>Spermatophyta</taxon>
        <taxon>Magnoliopsida</taxon>
        <taxon>eudicotyledons</taxon>
        <taxon>Gunneridae</taxon>
        <taxon>Pentapetalae</taxon>
        <taxon>rosids</taxon>
        <taxon>fabids</taxon>
        <taxon>Malpighiales</taxon>
        <taxon>Euphorbiaceae</taxon>
        <taxon>Crotonoideae</taxon>
        <taxon>Micrandreae</taxon>
        <taxon>Hevea</taxon>
    </lineage>
</organism>
<feature type="domain" description="Brix" evidence="3">
    <location>
        <begin position="126"/>
        <end position="384"/>
    </location>
</feature>
<accession>A0A6A6MPH2</accession>
<dbReference type="InterPro" id="IPR044281">
    <property type="entry name" value="IMP4/RPF1"/>
</dbReference>
<dbReference type="InterPro" id="IPR007109">
    <property type="entry name" value="Brix"/>
</dbReference>
<keyword evidence="1" id="KW-0106">Calcium</keyword>
<dbReference type="Gene3D" id="3.40.50.10480">
    <property type="entry name" value="Probable brix-domain ribosomal biogenesis protein"/>
    <property type="match status" value="1"/>
</dbReference>
<dbReference type="PROSITE" id="PS50833">
    <property type="entry name" value="BRIX"/>
    <property type="match status" value="1"/>
</dbReference>
<dbReference type="GO" id="GO:0030687">
    <property type="term" value="C:preribosome, large subunit precursor"/>
    <property type="evidence" value="ECO:0007669"/>
    <property type="project" value="TreeGrafter"/>
</dbReference>
<feature type="region of interest" description="Disordered" evidence="2">
    <location>
        <begin position="1"/>
        <end position="44"/>
    </location>
</feature>
<gene>
    <name evidence="4" type="ORF">GH714_038199</name>
</gene>
<evidence type="ECO:0000313" key="4">
    <source>
        <dbReference type="EMBL" id="KAF2315124.1"/>
    </source>
</evidence>
<evidence type="ECO:0000313" key="5">
    <source>
        <dbReference type="Proteomes" id="UP000467840"/>
    </source>
</evidence>
<dbReference type="InterPro" id="IPR018247">
    <property type="entry name" value="EF_Hand_1_Ca_BS"/>
</dbReference>
<dbReference type="Pfam" id="PF04427">
    <property type="entry name" value="Brix"/>
    <property type="match status" value="1"/>
</dbReference>